<geneLocation type="plasmid" evidence="2 3">
    <name>pSYA3-1</name>
</geneLocation>
<dbReference type="AlphaFoldDB" id="A0A9X7YGF0"/>
<evidence type="ECO:0000256" key="1">
    <source>
        <dbReference type="SAM" id="Phobius"/>
    </source>
</evidence>
<feature type="transmembrane region" description="Helical" evidence="1">
    <location>
        <begin position="106"/>
        <end position="124"/>
    </location>
</feature>
<keyword evidence="1" id="KW-0812">Transmembrane</keyword>
<keyword evidence="1" id="KW-1133">Transmembrane helix</keyword>
<evidence type="ECO:0000313" key="2">
    <source>
        <dbReference type="EMBL" id="QNG49617.1"/>
    </source>
</evidence>
<dbReference type="EMBL" id="CP060124">
    <property type="protein sequence ID" value="QNG49617.1"/>
    <property type="molecule type" value="Genomic_DNA"/>
</dbReference>
<keyword evidence="1" id="KW-0472">Membrane</keyword>
<organism evidence="2 3">
    <name type="scientific">Sphingobium yanoikuyae</name>
    <name type="common">Sphingomonas yanoikuyae</name>
    <dbReference type="NCBI Taxonomy" id="13690"/>
    <lineage>
        <taxon>Bacteria</taxon>
        <taxon>Pseudomonadati</taxon>
        <taxon>Pseudomonadota</taxon>
        <taxon>Alphaproteobacteria</taxon>
        <taxon>Sphingomonadales</taxon>
        <taxon>Sphingomonadaceae</taxon>
        <taxon>Sphingobium</taxon>
    </lineage>
</organism>
<gene>
    <name evidence="2" type="ORF">H3V42_32610</name>
</gene>
<proteinExistence type="predicted"/>
<reference evidence="2 3" key="1">
    <citation type="submission" date="2020-07" db="EMBL/GenBank/DDBJ databases">
        <title>Whole genome sequence of Sphingobium yanoikuyae A3.</title>
        <authorList>
            <person name="Han S.-S."/>
        </authorList>
    </citation>
    <scope>NUCLEOTIDE SEQUENCE [LARGE SCALE GENOMIC DNA]</scope>
    <source>
        <strain evidence="2 3">A3</strain>
        <plasmid evidence="2 3">pSYA3-1</plasmid>
    </source>
</reference>
<keyword evidence="2" id="KW-0614">Plasmid</keyword>
<protein>
    <submittedName>
        <fullName evidence="2">Uncharacterized protein</fullName>
    </submittedName>
</protein>
<dbReference type="Proteomes" id="UP000515377">
    <property type="component" value="Plasmid pSYA3-1"/>
</dbReference>
<sequence>MERWAALFDRNPFQLIGLLRPSWASGREVIPMVSNPSAIDIAWADPVFRVTGLKGRSRGAMKAFFGLSDAQFDRIASGSCRVPLRPAWQVAARIGNVADPRLKRPLLISILVIIAVFIGIVQGLG</sequence>
<name>A0A9X7YGF0_SPHYA</name>
<evidence type="ECO:0000313" key="3">
    <source>
        <dbReference type="Proteomes" id="UP000515377"/>
    </source>
</evidence>
<accession>A0A9X7YGF0</accession>